<accession>A0A8T0TEX6</accession>
<evidence type="ECO:0000313" key="2">
    <source>
        <dbReference type="Proteomes" id="UP000823388"/>
    </source>
</evidence>
<proteinExistence type="predicted"/>
<reference evidence="1" key="1">
    <citation type="submission" date="2020-05" db="EMBL/GenBank/DDBJ databases">
        <title>WGS assembly of Panicum virgatum.</title>
        <authorList>
            <person name="Lovell J.T."/>
            <person name="Jenkins J."/>
            <person name="Shu S."/>
            <person name="Juenger T.E."/>
            <person name="Schmutz J."/>
        </authorList>
    </citation>
    <scope>NUCLEOTIDE SEQUENCE</scope>
    <source>
        <strain evidence="1">AP13</strain>
    </source>
</reference>
<dbReference type="AlphaFoldDB" id="A0A8T0TEX6"/>
<dbReference type="Proteomes" id="UP000823388">
    <property type="component" value="Chromosome 4N"/>
</dbReference>
<sequence>MLLRRCLPQPEPAAIQVAFDRRAPPPLASLENLHTFRWRSCKLEGCRDEIMHGCLFTFFSS</sequence>
<name>A0A8T0TEX6_PANVG</name>
<organism evidence="1 2">
    <name type="scientific">Panicum virgatum</name>
    <name type="common">Blackwell switchgrass</name>
    <dbReference type="NCBI Taxonomy" id="38727"/>
    <lineage>
        <taxon>Eukaryota</taxon>
        <taxon>Viridiplantae</taxon>
        <taxon>Streptophyta</taxon>
        <taxon>Embryophyta</taxon>
        <taxon>Tracheophyta</taxon>
        <taxon>Spermatophyta</taxon>
        <taxon>Magnoliopsida</taxon>
        <taxon>Liliopsida</taxon>
        <taxon>Poales</taxon>
        <taxon>Poaceae</taxon>
        <taxon>PACMAD clade</taxon>
        <taxon>Panicoideae</taxon>
        <taxon>Panicodae</taxon>
        <taxon>Paniceae</taxon>
        <taxon>Panicinae</taxon>
        <taxon>Panicum</taxon>
        <taxon>Panicum sect. Hiantes</taxon>
    </lineage>
</organism>
<gene>
    <name evidence="1" type="ORF">PVAP13_4NG046197</name>
</gene>
<keyword evidence="2" id="KW-1185">Reference proteome</keyword>
<dbReference type="EMBL" id="CM029044">
    <property type="protein sequence ID" value="KAG2606569.1"/>
    <property type="molecule type" value="Genomic_DNA"/>
</dbReference>
<protein>
    <submittedName>
        <fullName evidence="1">Uncharacterized protein</fullName>
    </submittedName>
</protein>
<comment type="caution">
    <text evidence="1">The sequence shown here is derived from an EMBL/GenBank/DDBJ whole genome shotgun (WGS) entry which is preliminary data.</text>
</comment>
<evidence type="ECO:0000313" key="1">
    <source>
        <dbReference type="EMBL" id="KAG2606569.1"/>
    </source>
</evidence>